<organism evidence="2 3">
    <name type="scientific">Acipenser ruthenus</name>
    <name type="common">Sterlet sturgeon</name>
    <dbReference type="NCBI Taxonomy" id="7906"/>
    <lineage>
        <taxon>Eukaryota</taxon>
        <taxon>Metazoa</taxon>
        <taxon>Chordata</taxon>
        <taxon>Craniata</taxon>
        <taxon>Vertebrata</taxon>
        <taxon>Euteleostomi</taxon>
        <taxon>Actinopterygii</taxon>
        <taxon>Chondrostei</taxon>
        <taxon>Acipenseriformes</taxon>
        <taxon>Acipenseridae</taxon>
        <taxon>Acipenser</taxon>
    </lineage>
</organism>
<protein>
    <submittedName>
        <fullName evidence="2">Uncharacterized protein</fullName>
    </submittedName>
</protein>
<evidence type="ECO:0000313" key="2">
    <source>
        <dbReference type="EMBL" id="RXM28506.1"/>
    </source>
</evidence>
<dbReference type="Proteomes" id="UP000289886">
    <property type="component" value="Unassembled WGS sequence"/>
</dbReference>
<accession>A0A444TZY6</accession>
<proteinExistence type="predicted"/>
<feature type="region of interest" description="Disordered" evidence="1">
    <location>
        <begin position="57"/>
        <end position="77"/>
    </location>
</feature>
<dbReference type="AlphaFoldDB" id="A0A444TZY6"/>
<evidence type="ECO:0000313" key="3">
    <source>
        <dbReference type="Proteomes" id="UP000289886"/>
    </source>
</evidence>
<reference evidence="2 3" key="1">
    <citation type="submission" date="2019-01" db="EMBL/GenBank/DDBJ databases">
        <title>Draft Genome and Complete Hox-Cluster Characterization of the Sterlet Sturgeon (Acipenser ruthenus).</title>
        <authorList>
            <person name="Wei Q."/>
        </authorList>
    </citation>
    <scope>NUCLEOTIDE SEQUENCE [LARGE SCALE GENOMIC DNA]</scope>
    <source>
        <strain evidence="2">WHYD16114868_AA</strain>
        <tissue evidence="2">Blood</tissue>
    </source>
</reference>
<evidence type="ECO:0000256" key="1">
    <source>
        <dbReference type="SAM" id="MobiDB-lite"/>
    </source>
</evidence>
<name>A0A444TZY6_ACIRT</name>
<dbReference type="EMBL" id="SCEB01215635">
    <property type="protein sequence ID" value="RXM28506.1"/>
    <property type="molecule type" value="Genomic_DNA"/>
</dbReference>
<keyword evidence="3" id="KW-1185">Reference proteome</keyword>
<sequence length="145" mass="16225">MAQCSGIISKRDTVCSSIQTKAKLMEVFSLAPNSVFYMAVDGAEEIVNGYLVKSPPSRPFFNQDPPPETEPTENDNLYMPMTSVQRIVEEALSENQNRVSTSPASGNIADIRKPHDFHLVEREVHVIQENLKNHLTLAEIDGKPW</sequence>
<gene>
    <name evidence="2" type="ORF">EOD39_9706</name>
</gene>
<comment type="caution">
    <text evidence="2">The sequence shown here is derived from an EMBL/GenBank/DDBJ whole genome shotgun (WGS) entry which is preliminary data.</text>
</comment>